<feature type="domain" description="Gfo/Idh/MocA-like oxidoreductase N-terminal" evidence="1">
    <location>
        <begin position="1"/>
        <end position="122"/>
    </location>
</feature>
<proteinExistence type="predicted"/>
<organism evidence="2">
    <name type="scientific">freshwater metagenome</name>
    <dbReference type="NCBI Taxonomy" id="449393"/>
    <lineage>
        <taxon>unclassified sequences</taxon>
        <taxon>metagenomes</taxon>
        <taxon>ecological metagenomes</taxon>
    </lineage>
</organism>
<gene>
    <name evidence="2" type="ORF">UFOPK1811_01087</name>
    <name evidence="3" type="ORF">UFOPK2360_01064</name>
    <name evidence="4" type="ORF">UFOPK2922_00593</name>
</gene>
<dbReference type="AlphaFoldDB" id="A0A6J6H203"/>
<reference evidence="2" key="1">
    <citation type="submission" date="2020-05" db="EMBL/GenBank/DDBJ databases">
        <authorList>
            <person name="Chiriac C."/>
            <person name="Salcher M."/>
            <person name="Ghai R."/>
            <person name="Kavagutti S V."/>
        </authorList>
    </citation>
    <scope>NUCLEOTIDE SEQUENCE</scope>
</reference>
<name>A0A6J6H203_9ZZZZ</name>
<dbReference type="SUPFAM" id="SSF51735">
    <property type="entry name" value="NAD(P)-binding Rossmann-fold domains"/>
    <property type="match status" value="1"/>
</dbReference>
<dbReference type="InterPro" id="IPR051450">
    <property type="entry name" value="Gfo/Idh/MocA_Oxidoreductases"/>
</dbReference>
<dbReference type="Gene3D" id="3.30.360.10">
    <property type="entry name" value="Dihydrodipicolinate Reductase, domain 2"/>
    <property type="match status" value="1"/>
</dbReference>
<dbReference type="EMBL" id="CAEZXH010000072">
    <property type="protein sequence ID" value="CAB4689641.1"/>
    <property type="molecule type" value="Genomic_DNA"/>
</dbReference>
<sequence length="332" mass="36511">MKIGIVGFGNMGFYHAGQIDYIEAAEIAVVVEPDAANLAKAREYYAGKKVGFFSDLETGLLDSNVDAWIVASSTNSHVEITNRLLGSGSKVLLEKPLANSLAEAQNLSGYVQNDSSNLMLGHILLWNLEFEILFEEVKKLGKINAINCSRQRSADHRTNYPGESPFTLTMIHDLYTVYKLLDGQVPINFSAQAREHADGGVDWTQAQILWAENILTSFTANFQIPNGTVGGIDEISVYGDGWLVNLIYDSGVVSVTTDKGNHQVKVPPPTLKGATNHFDYALREEIEHFLKVIQGDASVPLGARYEDACEMQKWLDNLISLTQTKGVKDVKS</sequence>
<evidence type="ECO:0000313" key="3">
    <source>
        <dbReference type="EMBL" id="CAB4689641.1"/>
    </source>
</evidence>
<dbReference type="EMBL" id="CAEZZS010000020">
    <property type="protein sequence ID" value="CAB4775000.1"/>
    <property type="molecule type" value="Genomic_DNA"/>
</dbReference>
<evidence type="ECO:0000259" key="1">
    <source>
        <dbReference type="Pfam" id="PF01408"/>
    </source>
</evidence>
<dbReference type="EMBL" id="CAEZUJ010000052">
    <property type="protein sequence ID" value="CAB4605334.1"/>
    <property type="molecule type" value="Genomic_DNA"/>
</dbReference>
<dbReference type="InterPro" id="IPR000683">
    <property type="entry name" value="Gfo/Idh/MocA-like_OxRdtase_N"/>
</dbReference>
<dbReference type="PANTHER" id="PTHR43377:SF1">
    <property type="entry name" value="BILIVERDIN REDUCTASE A"/>
    <property type="match status" value="1"/>
</dbReference>
<evidence type="ECO:0000313" key="2">
    <source>
        <dbReference type="EMBL" id="CAB4605334.1"/>
    </source>
</evidence>
<dbReference type="InterPro" id="IPR036291">
    <property type="entry name" value="NAD(P)-bd_dom_sf"/>
</dbReference>
<dbReference type="GO" id="GO:0000166">
    <property type="term" value="F:nucleotide binding"/>
    <property type="evidence" value="ECO:0007669"/>
    <property type="project" value="InterPro"/>
</dbReference>
<dbReference type="Gene3D" id="3.40.50.720">
    <property type="entry name" value="NAD(P)-binding Rossmann-like Domain"/>
    <property type="match status" value="1"/>
</dbReference>
<protein>
    <submittedName>
        <fullName evidence="2">Unannotated protein</fullName>
    </submittedName>
</protein>
<dbReference type="PANTHER" id="PTHR43377">
    <property type="entry name" value="BILIVERDIN REDUCTASE A"/>
    <property type="match status" value="1"/>
</dbReference>
<dbReference type="Pfam" id="PF01408">
    <property type="entry name" value="GFO_IDH_MocA"/>
    <property type="match status" value="1"/>
</dbReference>
<accession>A0A6J6H203</accession>
<evidence type="ECO:0000313" key="4">
    <source>
        <dbReference type="EMBL" id="CAB4775000.1"/>
    </source>
</evidence>